<organism evidence="6 7">
    <name type="scientific">Litoribacter ruber</name>
    <dbReference type="NCBI Taxonomy" id="702568"/>
    <lineage>
        <taxon>Bacteria</taxon>
        <taxon>Pseudomonadati</taxon>
        <taxon>Bacteroidota</taxon>
        <taxon>Cytophagia</taxon>
        <taxon>Cytophagales</taxon>
        <taxon>Cyclobacteriaceae</taxon>
        <taxon>Litoribacter</taxon>
    </lineage>
</organism>
<dbReference type="InterPro" id="IPR006439">
    <property type="entry name" value="HAD-SF_hydro_IA"/>
</dbReference>
<evidence type="ECO:0000256" key="3">
    <source>
        <dbReference type="ARBA" id="ARBA00022723"/>
    </source>
</evidence>
<dbReference type="Proteomes" id="UP001319104">
    <property type="component" value="Unassembled WGS sequence"/>
</dbReference>
<dbReference type="AlphaFoldDB" id="A0AAP2CKL3"/>
<dbReference type="InterPro" id="IPR041492">
    <property type="entry name" value="HAD_2"/>
</dbReference>
<dbReference type="Gene3D" id="1.10.150.240">
    <property type="entry name" value="Putative phosphatase, domain 2"/>
    <property type="match status" value="1"/>
</dbReference>
<keyword evidence="4" id="KW-0460">Magnesium</keyword>
<dbReference type="InterPro" id="IPR023198">
    <property type="entry name" value="PGP-like_dom2"/>
</dbReference>
<reference evidence="6 7" key="1">
    <citation type="submission" date="2021-05" db="EMBL/GenBank/DDBJ databases">
        <authorList>
            <person name="Zhang Z.D."/>
            <person name="Osman G."/>
        </authorList>
    </citation>
    <scope>NUCLEOTIDE SEQUENCE [LARGE SCALE GENOMIC DNA]</scope>
    <source>
        <strain evidence="6 7">KCTC 32217</strain>
    </source>
</reference>
<gene>
    <name evidence="6" type="ORF">KI659_17765</name>
</gene>
<evidence type="ECO:0000256" key="4">
    <source>
        <dbReference type="ARBA" id="ARBA00022842"/>
    </source>
</evidence>
<dbReference type="PANTHER" id="PTHR46193:SF18">
    <property type="entry name" value="HEXITOL PHOSPHATASE B"/>
    <property type="match status" value="1"/>
</dbReference>
<dbReference type="GO" id="GO:0003824">
    <property type="term" value="F:catalytic activity"/>
    <property type="evidence" value="ECO:0007669"/>
    <property type="project" value="UniProtKB-ARBA"/>
</dbReference>
<dbReference type="Pfam" id="PF13419">
    <property type="entry name" value="HAD_2"/>
    <property type="match status" value="1"/>
</dbReference>
<keyword evidence="5" id="KW-0119">Carbohydrate metabolism</keyword>
<dbReference type="NCBIfam" id="TIGR01509">
    <property type="entry name" value="HAD-SF-IA-v3"/>
    <property type="match status" value="1"/>
</dbReference>
<dbReference type="PANTHER" id="PTHR46193">
    <property type="entry name" value="6-PHOSPHOGLUCONATE PHOSPHATASE"/>
    <property type="match status" value="1"/>
</dbReference>
<dbReference type="GO" id="GO:0046872">
    <property type="term" value="F:metal ion binding"/>
    <property type="evidence" value="ECO:0007669"/>
    <property type="project" value="UniProtKB-KW"/>
</dbReference>
<evidence type="ECO:0000313" key="6">
    <source>
        <dbReference type="EMBL" id="MBS9525872.1"/>
    </source>
</evidence>
<evidence type="ECO:0000313" key="7">
    <source>
        <dbReference type="Proteomes" id="UP001319104"/>
    </source>
</evidence>
<comment type="cofactor">
    <cofactor evidence="1">
        <name>Mg(2+)</name>
        <dbReference type="ChEBI" id="CHEBI:18420"/>
    </cofactor>
</comment>
<dbReference type="CDD" id="cd07505">
    <property type="entry name" value="HAD_BPGM-like"/>
    <property type="match status" value="1"/>
</dbReference>
<evidence type="ECO:0000256" key="1">
    <source>
        <dbReference type="ARBA" id="ARBA00001946"/>
    </source>
</evidence>
<keyword evidence="3" id="KW-0479">Metal-binding</keyword>
<name>A0AAP2CKL3_9BACT</name>
<dbReference type="SFLD" id="SFLDG01135">
    <property type="entry name" value="C1.5.6:_HAD__Beta-PGM__Phospha"/>
    <property type="match status" value="1"/>
</dbReference>
<keyword evidence="7" id="KW-1185">Reference proteome</keyword>
<evidence type="ECO:0000256" key="5">
    <source>
        <dbReference type="ARBA" id="ARBA00023277"/>
    </source>
</evidence>
<sequence>MDNIKAVLFDLDGTLIDSEWFYYKAYRSTLRLYGRELKSEDWLKEFAGKTDGQTFGLLQDKYGVRDEKEVFFDKVREFIKIQHEEEAVPLMPGATDLIHYLWDQQVVMAVVTSSKREVANYHLDKNGVRHFFSALISRTEVQNPKPHPEPYQMCMEKLNVAPQHCLALEDSPTGSASARSAGLTTFGINTHESIRKSLDADRVFDNLHEVREFLENW</sequence>
<dbReference type="PRINTS" id="PR00413">
    <property type="entry name" value="HADHALOGNASE"/>
</dbReference>
<dbReference type="SFLD" id="SFLDG01129">
    <property type="entry name" value="C1.5:_HAD__Beta-PGM__Phosphata"/>
    <property type="match status" value="1"/>
</dbReference>
<dbReference type="SUPFAM" id="SSF56784">
    <property type="entry name" value="HAD-like"/>
    <property type="match status" value="1"/>
</dbReference>
<evidence type="ECO:0000256" key="2">
    <source>
        <dbReference type="ARBA" id="ARBA00006171"/>
    </source>
</evidence>
<accession>A0AAP2CKL3</accession>
<protein>
    <submittedName>
        <fullName evidence="6">HAD family phosphatase</fullName>
    </submittedName>
</protein>
<comment type="caution">
    <text evidence="6">The sequence shown here is derived from an EMBL/GenBank/DDBJ whole genome shotgun (WGS) entry which is preliminary data.</text>
</comment>
<dbReference type="InterPro" id="IPR036412">
    <property type="entry name" value="HAD-like_sf"/>
</dbReference>
<dbReference type="Gene3D" id="3.40.50.1000">
    <property type="entry name" value="HAD superfamily/HAD-like"/>
    <property type="match status" value="1"/>
</dbReference>
<dbReference type="EMBL" id="JAHCMY010000021">
    <property type="protein sequence ID" value="MBS9525872.1"/>
    <property type="molecule type" value="Genomic_DNA"/>
</dbReference>
<dbReference type="InterPro" id="IPR051600">
    <property type="entry name" value="Beta-PGM-like"/>
</dbReference>
<dbReference type="SFLD" id="SFLDS00003">
    <property type="entry name" value="Haloacid_Dehalogenase"/>
    <property type="match status" value="1"/>
</dbReference>
<dbReference type="InterPro" id="IPR023214">
    <property type="entry name" value="HAD_sf"/>
</dbReference>
<proteinExistence type="inferred from homology"/>
<comment type="similarity">
    <text evidence="2">Belongs to the HAD-like hydrolase superfamily. CbbY/CbbZ/Gph/YieH family.</text>
</comment>